<proteinExistence type="predicted"/>
<gene>
    <name evidence="1" type="ORF">CSKR_111133</name>
</gene>
<reference evidence="1 2" key="2">
    <citation type="journal article" date="2021" name="Genomics">
        <title>High-quality reference genome for Clonorchis sinensis.</title>
        <authorList>
            <person name="Young N.D."/>
            <person name="Stroehlein A.J."/>
            <person name="Kinkar L."/>
            <person name="Wang T."/>
            <person name="Sohn W.M."/>
            <person name="Chang B.C.H."/>
            <person name="Kaur P."/>
            <person name="Weisz D."/>
            <person name="Dudchenko O."/>
            <person name="Aiden E.L."/>
            <person name="Korhonen P.K."/>
            <person name="Gasser R.B."/>
        </authorList>
    </citation>
    <scope>NUCLEOTIDE SEQUENCE [LARGE SCALE GENOMIC DNA]</scope>
    <source>
        <strain evidence="1">Cs-k2</strain>
    </source>
</reference>
<evidence type="ECO:0000313" key="2">
    <source>
        <dbReference type="Proteomes" id="UP000286415"/>
    </source>
</evidence>
<keyword evidence="2" id="KW-1185">Reference proteome</keyword>
<dbReference type="EMBL" id="NIRI02000010">
    <property type="protein sequence ID" value="KAG5454208.1"/>
    <property type="molecule type" value="Genomic_DNA"/>
</dbReference>
<dbReference type="InParanoid" id="A0A3R7JUF8"/>
<organism evidence="1 2">
    <name type="scientific">Clonorchis sinensis</name>
    <name type="common">Chinese liver fluke</name>
    <dbReference type="NCBI Taxonomy" id="79923"/>
    <lineage>
        <taxon>Eukaryota</taxon>
        <taxon>Metazoa</taxon>
        <taxon>Spiralia</taxon>
        <taxon>Lophotrochozoa</taxon>
        <taxon>Platyhelminthes</taxon>
        <taxon>Trematoda</taxon>
        <taxon>Digenea</taxon>
        <taxon>Opisthorchiida</taxon>
        <taxon>Opisthorchiata</taxon>
        <taxon>Opisthorchiidae</taxon>
        <taxon>Clonorchis</taxon>
    </lineage>
</organism>
<reference evidence="1 2" key="1">
    <citation type="journal article" date="2018" name="Biotechnol. Adv.">
        <title>Improved genomic resources and new bioinformatic workflow for the carcinogenic parasite Clonorchis sinensis: Biotechnological implications.</title>
        <authorList>
            <person name="Wang D."/>
            <person name="Korhonen P.K."/>
            <person name="Gasser R.B."/>
            <person name="Young N.D."/>
        </authorList>
    </citation>
    <scope>NUCLEOTIDE SEQUENCE [LARGE SCALE GENOMIC DNA]</scope>
    <source>
        <strain evidence="1">Cs-k2</strain>
    </source>
</reference>
<evidence type="ECO:0000313" key="1">
    <source>
        <dbReference type="EMBL" id="KAG5454208.1"/>
    </source>
</evidence>
<protein>
    <submittedName>
        <fullName evidence="1">Uncharacterized protein</fullName>
    </submittedName>
</protein>
<comment type="caution">
    <text evidence="1">The sequence shown here is derived from an EMBL/GenBank/DDBJ whole genome shotgun (WGS) entry which is preliminary data.</text>
</comment>
<accession>A0A3R7JUF8</accession>
<name>A0A3R7JUF8_CLOSI</name>
<dbReference type="AlphaFoldDB" id="A0A3R7JUF8"/>
<sequence length="175" mass="20833">MHPVSICILCIPRVYWEEPSNQTALGHREHIARPDYWRPYCYDKNTSGWVRRDEENSNKNVIEDAQTMKDHGLRKRIWGWLITGCTFFKDKVTSGNLYRINGQEQCSCLEYNEGTGKREMCRLLTHYIGRWHEFLRVKRNTRRLDDTLNHTALLESRNTWLLEAATCLRSWDQPT</sequence>
<dbReference type="Proteomes" id="UP000286415">
    <property type="component" value="Unassembled WGS sequence"/>
</dbReference>